<accession>A0ABN6NEF5</accession>
<name>A0ABN6NEF5_THEBO</name>
<protein>
    <submittedName>
        <fullName evidence="1">Uncharacterized protein</fullName>
    </submittedName>
</protein>
<gene>
    <name evidence="1" type="ORF">TbrSNM41_05550</name>
</gene>
<reference evidence="1 2" key="1">
    <citation type="journal article" date="2022" name="Microbiol. Resour. Announc.">
        <title>Complete Genome Sequences of Thermus Strains Isolated from Senami Hot Spring in Japan.</title>
        <authorList>
            <person name="Miyazaki K."/>
        </authorList>
    </citation>
    <scope>NUCLEOTIDE SEQUENCE [LARGE SCALE GENOMIC DNA]</scope>
    <source>
        <strain evidence="1 2">SNM4-1</strain>
    </source>
</reference>
<dbReference type="EMBL" id="AP025593">
    <property type="protein sequence ID" value="BDG15821.1"/>
    <property type="molecule type" value="Genomic_DNA"/>
</dbReference>
<organism evidence="1 2">
    <name type="scientific">Thermus brockianus</name>
    <dbReference type="NCBI Taxonomy" id="56956"/>
    <lineage>
        <taxon>Bacteria</taxon>
        <taxon>Thermotogati</taxon>
        <taxon>Deinococcota</taxon>
        <taxon>Deinococci</taxon>
        <taxon>Thermales</taxon>
        <taxon>Thermaceae</taxon>
        <taxon>Thermus</taxon>
    </lineage>
</organism>
<evidence type="ECO:0000313" key="2">
    <source>
        <dbReference type="Proteomes" id="UP000831120"/>
    </source>
</evidence>
<keyword evidence="2" id="KW-1185">Reference proteome</keyword>
<evidence type="ECO:0000313" key="1">
    <source>
        <dbReference type="EMBL" id="BDG15821.1"/>
    </source>
</evidence>
<dbReference type="Proteomes" id="UP000831120">
    <property type="component" value="Chromosome"/>
</dbReference>
<proteinExistence type="predicted"/>
<sequence length="129" mass="13778">MQTPSQKAFGLALLVGIAAYFVSIWRPGEPQAVGAGEVNPAPVVDFHMPPQGEPEDCQARLTAIFRSGAEVVFQYEGTAGEVRVAWPGGEYRARTADLCTGTECRLTLPRPGMPEVQIALDACPPEPVP</sequence>
<dbReference type="RefSeq" id="WP_244363329.1">
    <property type="nucleotide sequence ID" value="NZ_AP025593.1"/>
</dbReference>